<dbReference type="CDD" id="cd01948">
    <property type="entry name" value="EAL"/>
    <property type="match status" value="1"/>
</dbReference>
<dbReference type="Gene3D" id="1.20.5.170">
    <property type="match status" value="1"/>
</dbReference>
<dbReference type="InterPro" id="IPR029151">
    <property type="entry name" value="Sensor-like_sf"/>
</dbReference>
<accession>A0AAJ1T412</accession>
<dbReference type="Gene3D" id="3.20.20.450">
    <property type="entry name" value="EAL domain"/>
    <property type="match status" value="1"/>
</dbReference>
<dbReference type="SUPFAM" id="SSF141868">
    <property type="entry name" value="EAL domain-like"/>
    <property type="match status" value="1"/>
</dbReference>
<dbReference type="SUPFAM" id="SSF103190">
    <property type="entry name" value="Sensory domain-like"/>
    <property type="match status" value="1"/>
</dbReference>
<dbReference type="AlphaFoldDB" id="A0AAJ1T412"/>
<dbReference type="Gene3D" id="3.30.450.20">
    <property type="entry name" value="PAS domain"/>
    <property type="match status" value="1"/>
</dbReference>
<evidence type="ECO:0000313" key="2">
    <source>
        <dbReference type="EMBL" id="MDQ0214821.1"/>
    </source>
</evidence>
<dbReference type="Pfam" id="PF10388">
    <property type="entry name" value="YkuI_C"/>
    <property type="match status" value="1"/>
</dbReference>
<dbReference type="Proteomes" id="UP001237207">
    <property type="component" value="Unassembled WGS sequence"/>
</dbReference>
<sequence length="404" mass="47805">MDALEIMSNLDRVIPFFQPIFSADEHKIVGYEVLGRYADGNEIVSLGPFFQDKEVPEEYHLEVDHLLLVKALDLYVGEGLKKSLFINKDPKLLMKDYGEDLLHTLLSYEQKGLSLDCIVIEISEYHYESEIEHLLQYYKTHGIRIAIDHIGETDGNIHKVINCSPDILKINLSALRNETTSLMYKDILYSLSLLARKIGASLLFENIEVEYQLQYAWKHGGRYYQGYYLQRPQANFCDENMLKEKLRQKCQEFILHEKRSLEKVFLLADSIQSNLQSVLPKIKKQADSRIDLLRGIANRFEHMCFRLYICDENGFELSPNYFKKNGEWIVQPEYFNKNWSWRPYFLENIFKMRKDRNGLISDLYRDIEMGEMIRTFSYPVFENEYLFMDLSYDFLYDQDGLLYD</sequence>
<dbReference type="PANTHER" id="PTHR33121">
    <property type="entry name" value="CYCLIC DI-GMP PHOSPHODIESTERASE PDEF"/>
    <property type="match status" value="1"/>
</dbReference>
<keyword evidence="3" id="KW-1185">Reference proteome</keyword>
<dbReference type="PROSITE" id="PS50883">
    <property type="entry name" value="EAL"/>
    <property type="match status" value="1"/>
</dbReference>
<dbReference type="CDD" id="cd18773">
    <property type="entry name" value="PDC1_HK_sensor"/>
    <property type="match status" value="1"/>
</dbReference>
<dbReference type="InterPro" id="IPR001633">
    <property type="entry name" value="EAL_dom"/>
</dbReference>
<evidence type="ECO:0000313" key="3">
    <source>
        <dbReference type="Proteomes" id="UP001237207"/>
    </source>
</evidence>
<gene>
    <name evidence="2" type="ORF">J2S13_001218</name>
</gene>
<dbReference type="EMBL" id="JAUSUC010000011">
    <property type="protein sequence ID" value="MDQ0214821.1"/>
    <property type="molecule type" value="Genomic_DNA"/>
</dbReference>
<organism evidence="2 3">
    <name type="scientific">Oikeobacillus pervagus</name>
    <dbReference type="NCBI Taxonomy" id="1325931"/>
    <lineage>
        <taxon>Bacteria</taxon>
        <taxon>Bacillati</taxon>
        <taxon>Bacillota</taxon>
        <taxon>Bacilli</taxon>
        <taxon>Bacillales</taxon>
        <taxon>Bacillaceae</taxon>
        <taxon>Oikeobacillus</taxon>
    </lineage>
</organism>
<comment type="caution">
    <text evidence="2">The sequence shown here is derived from an EMBL/GenBank/DDBJ whole genome shotgun (WGS) entry which is preliminary data.</text>
</comment>
<protein>
    <submittedName>
        <fullName evidence="2">EAL domain-containing protein (Putative c-di-GMP-specific phosphodiesterase class I)</fullName>
    </submittedName>
</protein>
<name>A0AAJ1T412_9BACI</name>
<dbReference type="InterPro" id="IPR018842">
    <property type="entry name" value="YkuI_C"/>
</dbReference>
<dbReference type="RefSeq" id="WP_307256813.1">
    <property type="nucleotide sequence ID" value="NZ_JAUSUC010000011.1"/>
</dbReference>
<dbReference type="Pfam" id="PF00563">
    <property type="entry name" value="EAL"/>
    <property type="match status" value="1"/>
</dbReference>
<dbReference type="SMART" id="SM00052">
    <property type="entry name" value="EAL"/>
    <property type="match status" value="1"/>
</dbReference>
<dbReference type="PANTHER" id="PTHR33121:SF82">
    <property type="entry name" value="SIGNAL TRANSDUCTION PROTEIN CONTAINING A EAL DOMAIN"/>
    <property type="match status" value="1"/>
</dbReference>
<evidence type="ECO:0000259" key="1">
    <source>
        <dbReference type="PROSITE" id="PS50883"/>
    </source>
</evidence>
<reference evidence="2" key="1">
    <citation type="submission" date="2023-07" db="EMBL/GenBank/DDBJ databases">
        <title>Genomic Encyclopedia of Type Strains, Phase IV (KMG-IV): sequencing the most valuable type-strain genomes for metagenomic binning, comparative biology and taxonomic classification.</title>
        <authorList>
            <person name="Goeker M."/>
        </authorList>
    </citation>
    <scope>NUCLEOTIDE SEQUENCE</scope>
    <source>
        <strain evidence="2">DSM 23947</strain>
    </source>
</reference>
<dbReference type="InterPro" id="IPR035919">
    <property type="entry name" value="EAL_sf"/>
</dbReference>
<feature type="domain" description="EAL" evidence="1">
    <location>
        <begin position="1"/>
        <end position="246"/>
    </location>
</feature>
<proteinExistence type="predicted"/>
<dbReference type="InterPro" id="IPR050706">
    <property type="entry name" value="Cyclic-di-GMP_PDE-like"/>
</dbReference>
<dbReference type="GO" id="GO:0071111">
    <property type="term" value="F:cyclic-guanylate-specific phosphodiesterase activity"/>
    <property type="evidence" value="ECO:0007669"/>
    <property type="project" value="InterPro"/>
</dbReference>